<dbReference type="Pfam" id="PF08887">
    <property type="entry name" value="GAD-like"/>
    <property type="match status" value="1"/>
</dbReference>
<evidence type="ECO:0000313" key="4">
    <source>
        <dbReference type="Proteomes" id="UP000294604"/>
    </source>
</evidence>
<evidence type="ECO:0000259" key="1">
    <source>
        <dbReference type="Pfam" id="PF08887"/>
    </source>
</evidence>
<feature type="domain" description="GAD-related" evidence="1">
    <location>
        <begin position="5"/>
        <end position="110"/>
    </location>
</feature>
<dbReference type="RefSeq" id="WP_134082595.1">
    <property type="nucleotide sequence ID" value="NZ_PECL01000006.1"/>
</dbReference>
<dbReference type="AlphaFoldDB" id="A0A4R8SZH8"/>
<proteinExistence type="predicted"/>
<gene>
    <name evidence="3" type="ORF">CCUG60884_01229</name>
</gene>
<dbReference type="InterPro" id="IPR015002">
    <property type="entry name" value="T6SS_Tdi1_C"/>
</dbReference>
<comment type="caution">
    <text evidence="3">The sequence shown here is derived from an EMBL/GenBank/DDBJ whole genome shotgun (WGS) entry which is preliminary data.</text>
</comment>
<accession>A0A4R8SZH8</accession>
<feature type="domain" description="T6SS immunity protein Tdi1 C-terminal" evidence="2">
    <location>
        <begin position="128"/>
        <end position="201"/>
    </location>
</feature>
<evidence type="ECO:0000313" key="3">
    <source>
        <dbReference type="EMBL" id="TEA08734.1"/>
    </source>
</evidence>
<dbReference type="EMBL" id="PECL01000006">
    <property type="protein sequence ID" value="TEA08734.1"/>
    <property type="molecule type" value="Genomic_DNA"/>
</dbReference>
<sequence length="209" mass="23722">MVDEYFEYFLAEFPLSWRGAICTSEHERIYSGLLPEALISYWNEYGFSGFGAGRVWLVDPLEWRQITEILLDGIRHPQLPKDARYIPIVRSAFGEIWFWTPDFGISITLNPVLGTVFFGTKSQNVDDKTIQAFFVGADNERFDIEDNDGIGLFDRVLERVGKLQADEIYGFVPAAIYGGALAPENVSVFPIIAHLVLLREFMGNNQQSV</sequence>
<name>A0A4R8SZH8_9MYCO</name>
<evidence type="ECO:0000259" key="2">
    <source>
        <dbReference type="Pfam" id="PF08906"/>
    </source>
</evidence>
<protein>
    <submittedName>
        <fullName evidence="3">GAD-like domain protein</fullName>
    </submittedName>
</protein>
<reference evidence="3 4" key="1">
    <citation type="journal article" date="2019" name="Sci. Rep.">
        <title>Extended insight into the Mycobacterium chelonae-abscessus complex through whole genome sequencing of Mycobacterium salmoniphilum outbreak and Mycobacterium salmoniphilum-like strains.</title>
        <authorList>
            <person name="Behra P.R.K."/>
            <person name="Das S."/>
            <person name="Pettersson B.M.F."/>
            <person name="Shirreff L."/>
            <person name="DuCote T."/>
            <person name="Jacobsson K.G."/>
            <person name="Ennis D.G."/>
            <person name="Kirsebom L.A."/>
        </authorList>
    </citation>
    <scope>NUCLEOTIDE SEQUENCE [LARGE SCALE GENOMIC DNA]</scope>
    <source>
        <strain evidence="3 4">CCUG 60884</strain>
    </source>
</reference>
<dbReference type="Pfam" id="PF08906">
    <property type="entry name" value="T6SS_Tdi1_C"/>
    <property type="match status" value="1"/>
</dbReference>
<dbReference type="InterPro" id="IPR014983">
    <property type="entry name" value="GAD-rel"/>
</dbReference>
<organism evidence="3 4">
    <name type="scientific">Mycobacteroides salmoniphilum</name>
    <dbReference type="NCBI Taxonomy" id="404941"/>
    <lineage>
        <taxon>Bacteria</taxon>
        <taxon>Bacillati</taxon>
        <taxon>Actinomycetota</taxon>
        <taxon>Actinomycetes</taxon>
        <taxon>Mycobacteriales</taxon>
        <taxon>Mycobacteriaceae</taxon>
        <taxon>Mycobacteroides</taxon>
    </lineage>
</organism>
<dbReference type="Proteomes" id="UP000294604">
    <property type="component" value="Unassembled WGS sequence"/>
</dbReference>